<feature type="chain" id="PRO_5046134529" evidence="3">
    <location>
        <begin position="25"/>
        <end position="975"/>
    </location>
</feature>
<evidence type="ECO:0000313" key="6">
    <source>
        <dbReference type="Proteomes" id="UP001302349"/>
    </source>
</evidence>
<keyword evidence="1 3" id="KW-0732">Signal</keyword>
<dbReference type="Pfam" id="PF17132">
    <property type="entry name" value="Glyco_hydro_106"/>
    <property type="match status" value="2"/>
</dbReference>
<dbReference type="Gene3D" id="2.60.120.260">
    <property type="entry name" value="Galactose-binding domain-like"/>
    <property type="match status" value="1"/>
</dbReference>
<dbReference type="Pfam" id="PF22666">
    <property type="entry name" value="Glyco_hydro_2_N2"/>
    <property type="match status" value="1"/>
</dbReference>
<keyword evidence="2 5" id="KW-0378">Hydrolase</keyword>
<dbReference type="InterPro" id="IPR008979">
    <property type="entry name" value="Galactose-bd-like_sf"/>
</dbReference>
<dbReference type="PANTHER" id="PTHR43817:SF1">
    <property type="entry name" value="HYDROLASE, FAMILY 43, PUTATIVE (AFU_ORTHOLOGUE AFUA_3G01660)-RELATED"/>
    <property type="match status" value="1"/>
</dbReference>
<evidence type="ECO:0000256" key="2">
    <source>
        <dbReference type="ARBA" id="ARBA00022801"/>
    </source>
</evidence>
<name>A0ABZ0IW45_9BACT</name>
<dbReference type="SUPFAM" id="SSF49785">
    <property type="entry name" value="Galactose-binding domain-like"/>
    <property type="match status" value="1"/>
</dbReference>
<dbReference type="PANTHER" id="PTHR43817">
    <property type="entry name" value="GLYCOSYL HYDROLASE"/>
    <property type="match status" value="1"/>
</dbReference>
<dbReference type="Proteomes" id="UP001302349">
    <property type="component" value="Chromosome"/>
</dbReference>
<organism evidence="5 6">
    <name type="scientific">Imperialibacter roseus</name>
    <dbReference type="NCBI Taxonomy" id="1324217"/>
    <lineage>
        <taxon>Bacteria</taxon>
        <taxon>Pseudomonadati</taxon>
        <taxon>Bacteroidota</taxon>
        <taxon>Cytophagia</taxon>
        <taxon>Cytophagales</taxon>
        <taxon>Flammeovirgaceae</taxon>
        <taxon>Imperialibacter</taxon>
    </lineage>
</organism>
<keyword evidence="6" id="KW-1185">Reference proteome</keyword>
<feature type="domain" description="Beta-mannosidase-like galactose-binding" evidence="4">
    <location>
        <begin position="848"/>
        <end position="921"/>
    </location>
</feature>
<reference evidence="5 6" key="1">
    <citation type="journal article" date="2023" name="Microbiol. Resour. Announc.">
        <title>Complete Genome Sequence of Imperialibacter roseus strain P4T.</title>
        <authorList>
            <person name="Tizabi D.R."/>
            <person name="Bachvaroff T."/>
            <person name="Hill R.T."/>
        </authorList>
    </citation>
    <scope>NUCLEOTIDE SEQUENCE [LARGE SCALE GENOMIC DNA]</scope>
    <source>
        <strain evidence="5 6">P4T</strain>
    </source>
</reference>
<accession>A0ABZ0IW45</accession>
<evidence type="ECO:0000313" key="5">
    <source>
        <dbReference type="EMBL" id="WOK08600.1"/>
    </source>
</evidence>
<evidence type="ECO:0000256" key="1">
    <source>
        <dbReference type="ARBA" id="ARBA00022729"/>
    </source>
</evidence>
<dbReference type="GO" id="GO:0016787">
    <property type="term" value="F:hydrolase activity"/>
    <property type="evidence" value="ECO:0007669"/>
    <property type="project" value="UniProtKB-KW"/>
</dbReference>
<gene>
    <name evidence="5" type="ORF">RT717_08120</name>
</gene>
<feature type="signal peptide" evidence="3">
    <location>
        <begin position="1"/>
        <end position="24"/>
    </location>
</feature>
<dbReference type="RefSeq" id="WP_317491235.1">
    <property type="nucleotide sequence ID" value="NZ_CP136051.1"/>
</dbReference>
<sequence>MKTRFSTFIALGLFVCLQCNFAVGQSTSAYEQVKSSFQSPPQSARPKVYWWWLNGNVDSVRVKEEIAAMDRAGLSGFDLFETGVPPVDTMVEAGPAFLSKESLKVIRVALEEAKKRNMDVGFNMASSWNAGGTWVTPENSAKSIYDSRIEVKGKSGGNIKLPFPQISKIDAAGKTRVIQYQRNGKPVFYQEVAVVAIPLKNGKPDWDPAKIVDVSSQFDPESEKLNWTLTGDWEVHRYICSNSGEQLKRPSKYSSGPIIDHFDAQATEAHFLHIINVLTEEMGDLRNTALKNLYLASYEATGFTWTTTLPAVFKALTSYEINKFLPVLLNQSSFEKGVVEKFMKDYQRTLSELMITNFYKKAKEVANAHGLKINSEAGGPGMPMHNVPAEPLKALGALDLPRGEFWINYNAYNDQGVDFLRVVKEVSSASHIYGRGIVEEEAFTSSLNWQEGPFDMKPTGDRAFCEGMNRVVIHGFSHNPSGIGYPGIVYHAGTHFNDKRIWHPKIRPFTDYLARVSAVFQQTDFVADVLYYYGDAVPNYAGPKNGRFMAGLGYDYDVINTEILLQLKVKDGKLVLPTGGQYNLLALEDEGDINPAVLLKIEELVSAGATITGAKPKKVSDRPGGTPAMAAMIDKVWNQNSKAKVVAGKQPFEVLQANNIGPDINYSDIALNTLDYIHYNKNGLDFYFVRNTTDEWVSREISFRQQARVPEIWDPINGSISPATIYNQNGKYIQLPVSLPPMGSTFVVFKPGKQEVKFSKITGTQQHPPMLNYTPDGVFVMEAGAFEVKKQDQSLPLINNVNVETLTGAWEVFFSLEWGGPERRLFPELSSWTDSEEESIKYYSGMARYKKPFYHDVNATLMKDQRVFLDLGDLSKVGEVWLNGEPLGITWAKPYRFDITDKLKAGNNLVEIEIANVWANRIIGDARTDGKDYTYSNVLTTTVVGFGRQRFSWEETPLVESGLLGPVRLITVSPL</sequence>
<proteinExistence type="predicted"/>
<dbReference type="NCBIfam" id="NF045579">
    <property type="entry name" value="rhamnoside_JR"/>
    <property type="match status" value="1"/>
</dbReference>
<protein>
    <submittedName>
        <fullName evidence="5">Glycosyl hydrolase</fullName>
    </submittedName>
</protein>
<dbReference type="InterPro" id="IPR054593">
    <property type="entry name" value="Beta-mannosidase-like_N2"/>
</dbReference>
<evidence type="ECO:0000259" key="4">
    <source>
        <dbReference type="Pfam" id="PF22666"/>
    </source>
</evidence>
<dbReference type="EMBL" id="CP136051">
    <property type="protein sequence ID" value="WOK08600.1"/>
    <property type="molecule type" value="Genomic_DNA"/>
</dbReference>
<evidence type="ECO:0000256" key="3">
    <source>
        <dbReference type="SAM" id="SignalP"/>
    </source>
</evidence>